<comment type="similarity">
    <text evidence="1">Belongs to the NAD(P)H dehydrogenase (quinone) family.</text>
</comment>
<dbReference type="InterPro" id="IPR029039">
    <property type="entry name" value="Flavoprotein-like_sf"/>
</dbReference>
<dbReference type="Proteomes" id="UP001419910">
    <property type="component" value="Unassembled WGS sequence"/>
</dbReference>
<dbReference type="InterPro" id="IPR003680">
    <property type="entry name" value="Flavodoxin_fold"/>
</dbReference>
<dbReference type="Gene3D" id="3.40.50.360">
    <property type="match status" value="1"/>
</dbReference>
<dbReference type="Pfam" id="PF02525">
    <property type="entry name" value="Flavodoxin_2"/>
    <property type="match status" value="1"/>
</dbReference>
<evidence type="ECO:0000256" key="2">
    <source>
        <dbReference type="ARBA" id="ARBA00023002"/>
    </source>
</evidence>
<name>A0ABU9Y8A0_9SPHN</name>
<dbReference type="PANTHER" id="PTHR10204">
    <property type="entry name" value="NAD P H OXIDOREDUCTASE-RELATED"/>
    <property type="match status" value="1"/>
</dbReference>
<dbReference type="EMBL" id="JBDIME010000023">
    <property type="protein sequence ID" value="MEN2792034.1"/>
    <property type="molecule type" value="Genomic_DNA"/>
</dbReference>
<organism evidence="4 5">
    <name type="scientific">Sphingomonas oligophenolica</name>
    <dbReference type="NCBI Taxonomy" id="301154"/>
    <lineage>
        <taxon>Bacteria</taxon>
        <taxon>Pseudomonadati</taxon>
        <taxon>Pseudomonadota</taxon>
        <taxon>Alphaproteobacteria</taxon>
        <taxon>Sphingomonadales</taxon>
        <taxon>Sphingomonadaceae</taxon>
        <taxon>Sphingomonas</taxon>
    </lineage>
</organism>
<gene>
    <name evidence="4" type="ORF">ABC974_20565</name>
</gene>
<accession>A0ABU9Y8A0</accession>
<sequence length="224" mass="24646">MTDQLKPPTPRHVVILCHPEQGSFNASVATAYATTVRELGHEVVVRDLYAMGFHPVLKSAERPGDTFHVFRDVEDELEVLSATDVFVLVYPIWFGSPPAMLKGYVERVLGSAVVPSAVRQGAAKGVLAGKRMVSFTSSGLKEIWLDEVGQLNALIHGFDRYIEHAFAMLPSRHHHVGSIVAGMEPRWVEQHLEDVRSHARKIVRDLNEERALAAAPAGAPVTQS</sequence>
<dbReference type="RefSeq" id="WP_343890099.1">
    <property type="nucleotide sequence ID" value="NZ_BAAAEH010000029.1"/>
</dbReference>
<evidence type="ECO:0000313" key="5">
    <source>
        <dbReference type="Proteomes" id="UP001419910"/>
    </source>
</evidence>
<comment type="caution">
    <text evidence="4">The sequence shown here is derived from an EMBL/GenBank/DDBJ whole genome shotgun (WGS) entry which is preliminary data.</text>
</comment>
<evidence type="ECO:0000256" key="1">
    <source>
        <dbReference type="ARBA" id="ARBA00006252"/>
    </source>
</evidence>
<dbReference type="SUPFAM" id="SSF52218">
    <property type="entry name" value="Flavoproteins"/>
    <property type="match status" value="1"/>
</dbReference>
<dbReference type="InterPro" id="IPR051545">
    <property type="entry name" value="NAD(P)H_dehydrogenase_qn"/>
</dbReference>
<proteinExistence type="inferred from homology"/>
<protein>
    <submittedName>
        <fullName evidence="4">NAD(P)H-dependent oxidoreductase</fullName>
        <ecNumber evidence="4">1.-.-.-</ecNumber>
    </submittedName>
</protein>
<evidence type="ECO:0000313" key="4">
    <source>
        <dbReference type="EMBL" id="MEN2792034.1"/>
    </source>
</evidence>
<dbReference type="PANTHER" id="PTHR10204:SF34">
    <property type="entry name" value="NAD(P)H DEHYDROGENASE [QUINONE] 1 ISOFORM 1"/>
    <property type="match status" value="1"/>
</dbReference>
<reference evidence="4 5" key="1">
    <citation type="submission" date="2024-05" db="EMBL/GenBank/DDBJ databases">
        <authorList>
            <person name="Liu Q."/>
            <person name="Xin Y.-H."/>
        </authorList>
    </citation>
    <scope>NUCLEOTIDE SEQUENCE [LARGE SCALE GENOMIC DNA]</scope>
    <source>
        <strain evidence="4 5">CGMCC 1.10181</strain>
    </source>
</reference>
<evidence type="ECO:0000259" key="3">
    <source>
        <dbReference type="Pfam" id="PF02525"/>
    </source>
</evidence>
<dbReference type="GO" id="GO:0016491">
    <property type="term" value="F:oxidoreductase activity"/>
    <property type="evidence" value="ECO:0007669"/>
    <property type="project" value="UniProtKB-KW"/>
</dbReference>
<dbReference type="EC" id="1.-.-.-" evidence="4"/>
<keyword evidence="5" id="KW-1185">Reference proteome</keyword>
<keyword evidence="2 4" id="KW-0560">Oxidoreductase</keyword>
<feature type="domain" description="Flavodoxin-like fold" evidence="3">
    <location>
        <begin position="11"/>
        <end position="180"/>
    </location>
</feature>